<accession>A0ABV7HZ27</accession>
<dbReference type="RefSeq" id="WP_182307276.1">
    <property type="nucleotide sequence ID" value="NZ_CP059896.1"/>
</dbReference>
<keyword evidence="2" id="KW-1185">Reference proteome</keyword>
<sequence>MNMDIRCHEGVGPIRFGMSPDEARTALGVDFSSFKRSSKSIHPCDHFSELECFVYYDNADGVVDAVEFAAPAEPTLDGAMLLGMSFTDLVEKIKQADPEVAIESDGFTSLRFGIGGWAPSAYDHPDDPVESVIVFARGYYG</sequence>
<dbReference type="Proteomes" id="UP001595647">
    <property type="component" value="Unassembled WGS sequence"/>
</dbReference>
<reference evidence="2" key="1">
    <citation type="journal article" date="2019" name="Int. J. Syst. Evol. Microbiol.">
        <title>The Global Catalogue of Microorganisms (GCM) 10K type strain sequencing project: providing services to taxonomists for standard genome sequencing and annotation.</title>
        <authorList>
            <consortium name="The Broad Institute Genomics Platform"/>
            <consortium name="The Broad Institute Genome Sequencing Center for Infectious Disease"/>
            <person name="Wu L."/>
            <person name="Ma J."/>
        </authorList>
    </citation>
    <scope>NUCLEOTIDE SEQUENCE [LARGE SCALE GENOMIC DNA]</scope>
    <source>
        <strain evidence="2">KCTC 52231</strain>
    </source>
</reference>
<evidence type="ECO:0000313" key="2">
    <source>
        <dbReference type="Proteomes" id="UP001595647"/>
    </source>
</evidence>
<proteinExistence type="predicted"/>
<protein>
    <submittedName>
        <fullName evidence="1">Uncharacterized protein</fullName>
    </submittedName>
</protein>
<name>A0ABV7HZ27_9HYPH</name>
<comment type="caution">
    <text evidence="1">The sequence shown here is derived from an EMBL/GenBank/DDBJ whole genome shotgun (WGS) entry which is preliminary data.</text>
</comment>
<evidence type="ECO:0000313" key="1">
    <source>
        <dbReference type="EMBL" id="MFC3162454.1"/>
    </source>
</evidence>
<dbReference type="EMBL" id="JBHRTG010000004">
    <property type="protein sequence ID" value="MFC3162454.1"/>
    <property type="molecule type" value="Genomic_DNA"/>
</dbReference>
<gene>
    <name evidence="1" type="ORF">ACFOHV_04070</name>
</gene>
<organism evidence="1 2">
    <name type="scientific">Ciceribacter thiooxidans</name>
    <dbReference type="NCBI Taxonomy" id="1969821"/>
    <lineage>
        <taxon>Bacteria</taxon>
        <taxon>Pseudomonadati</taxon>
        <taxon>Pseudomonadota</taxon>
        <taxon>Alphaproteobacteria</taxon>
        <taxon>Hyphomicrobiales</taxon>
        <taxon>Rhizobiaceae</taxon>
        <taxon>Ciceribacter</taxon>
    </lineage>
</organism>